<accession>A0ABQ4S3P5</accession>
<proteinExistence type="predicted"/>
<sequence length="78" mass="7946">MRAPPFQDSTLAAVAAAAAAAAPVIRVAVTDLRDGSTITGQITGELSETHVRLRCDDGLVFAVPKADLVFLPAGGSAR</sequence>
<dbReference type="RefSeq" id="WP_238246793.1">
    <property type="nucleotide sequence ID" value="NZ_BPQP01000105.1"/>
</dbReference>
<comment type="caution">
    <text evidence="1">The sequence shown here is derived from an EMBL/GenBank/DDBJ whole genome shotgun (WGS) entry which is preliminary data.</text>
</comment>
<gene>
    <name evidence="1" type="ORF">OCOJLMKI_4978</name>
</gene>
<name>A0ABQ4S3P5_9HYPH</name>
<evidence type="ECO:0000313" key="2">
    <source>
        <dbReference type="Proteomes" id="UP001055125"/>
    </source>
</evidence>
<reference evidence="1" key="1">
    <citation type="journal article" date="2021" name="Front. Microbiol.">
        <title>Comprehensive Comparative Genomics and Phenotyping of Methylobacterium Species.</title>
        <authorList>
            <person name="Alessa O."/>
            <person name="Ogura Y."/>
            <person name="Fujitani Y."/>
            <person name="Takami H."/>
            <person name="Hayashi T."/>
            <person name="Sahin N."/>
            <person name="Tani A."/>
        </authorList>
    </citation>
    <scope>NUCLEOTIDE SEQUENCE</scope>
    <source>
        <strain evidence="1">DSM 19015</strain>
    </source>
</reference>
<dbReference type="Proteomes" id="UP001055125">
    <property type="component" value="Unassembled WGS sequence"/>
</dbReference>
<evidence type="ECO:0000313" key="1">
    <source>
        <dbReference type="EMBL" id="GJD97745.1"/>
    </source>
</evidence>
<organism evidence="1 2">
    <name type="scientific">Methylobacterium iners</name>
    <dbReference type="NCBI Taxonomy" id="418707"/>
    <lineage>
        <taxon>Bacteria</taxon>
        <taxon>Pseudomonadati</taxon>
        <taxon>Pseudomonadota</taxon>
        <taxon>Alphaproteobacteria</taxon>
        <taxon>Hyphomicrobiales</taxon>
        <taxon>Methylobacteriaceae</taxon>
        <taxon>Methylobacterium</taxon>
    </lineage>
</organism>
<keyword evidence="2" id="KW-1185">Reference proteome</keyword>
<reference evidence="1" key="2">
    <citation type="submission" date="2021-08" db="EMBL/GenBank/DDBJ databases">
        <authorList>
            <person name="Tani A."/>
            <person name="Ola A."/>
            <person name="Ogura Y."/>
            <person name="Katsura K."/>
            <person name="Hayashi T."/>
        </authorList>
    </citation>
    <scope>NUCLEOTIDE SEQUENCE</scope>
    <source>
        <strain evidence="1">DSM 19015</strain>
    </source>
</reference>
<dbReference type="EMBL" id="BPQP01000105">
    <property type="protein sequence ID" value="GJD97745.1"/>
    <property type="molecule type" value="Genomic_DNA"/>
</dbReference>
<protein>
    <submittedName>
        <fullName evidence="1">Uncharacterized protein</fullName>
    </submittedName>
</protein>